<evidence type="ECO:0000256" key="7">
    <source>
        <dbReference type="ARBA" id="ARBA00023136"/>
    </source>
</evidence>
<feature type="transmembrane region" description="Helical" evidence="9">
    <location>
        <begin position="130"/>
        <end position="151"/>
    </location>
</feature>
<evidence type="ECO:0000256" key="3">
    <source>
        <dbReference type="ARBA" id="ARBA00022475"/>
    </source>
</evidence>
<dbReference type="InterPro" id="IPR055348">
    <property type="entry name" value="DctQ"/>
</dbReference>
<dbReference type="PANTHER" id="PTHR35011:SF2">
    <property type="entry name" value="2,3-DIKETO-L-GULONATE TRAP TRANSPORTER SMALL PERMEASE PROTEIN YIAM"/>
    <property type="match status" value="1"/>
</dbReference>
<keyword evidence="4 9" id="KW-0997">Cell inner membrane</keyword>
<dbReference type="PANTHER" id="PTHR35011">
    <property type="entry name" value="2,3-DIKETO-L-GULONATE TRAP TRANSPORTER SMALL PERMEASE PROTEIN YIAM"/>
    <property type="match status" value="1"/>
</dbReference>
<evidence type="ECO:0000313" key="11">
    <source>
        <dbReference type="EMBL" id="MEJ8475077.1"/>
    </source>
</evidence>
<dbReference type="RefSeq" id="WP_340274961.1">
    <property type="nucleotide sequence ID" value="NZ_JBAKIA010000009.1"/>
</dbReference>
<reference evidence="11 12" key="1">
    <citation type="submission" date="2024-02" db="EMBL/GenBank/DDBJ databases">
        <title>Roseibium algae sp. nov., isolated from marine alga (Grateloupia sp.), showing potential in myo-inositol conversion.</title>
        <authorList>
            <person name="Wang Y."/>
        </authorList>
    </citation>
    <scope>NUCLEOTIDE SEQUENCE [LARGE SCALE GENOMIC DNA]</scope>
    <source>
        <strain evidence="11 12">H3510</strain>
    </source>
</reference>
<feature type="transmembrane region" description="Helical" evidence="9">
    <location>
        <begin position="51"/>
        <end position="71"/>
    </location>
</feature>
<evidence type="ECO:0000259" key="10">
    <source>
        <dbReference type="Pfam" id="PF04290"/>
    </source>
</evidence>
<gene>
    <name evidence="11" type="ORF">V6575_13340</name>
</gene>
<name>A0ABU8TMG0_9HYPH</name>
<sequence>MRRVLSLAGTGLDAVAVVFKAAIALLLLVMLTINIINIISRSLLNDAYDWVFHWTMLMFIWMICLGVYVYMRENRDVVVDLIAARMPMPIRRALAIFADMTGLLFMYMVLSPALELTAMQTGHMETIALPIYVSSLPLFTSAMFLVMHFSLHALNVLTGEIIPYPRTTPRDLLEAGQSQ</sequence>
<keyword evidence="7 9" id="KW-0472">Membrane</keyword>
<keyword evidence="12" id="KW-1185">Reference proteome</keyword>
<protein>
    <recommendedName>
        <fullName evidence="9">TRAP transporter small permease protein</fullName>
    </recommendedName>
</protein>
<dbReference type="Pfam" id="PF04290">
    <property type="entry name" value="DctQ"/>
    <property type="match status" value="1"/>
</dbReference>
<proteinExistence type="inferred from homology"/>
<evidence type="ECO:0000256" key="9">
    <source>
        <dbReference type="RuleBase" id="RU369079"/>
    </source>
</evidence>
<organism evidence="11 12">
    <name type="scientific">Roseibium algae</name>
    <dbReference type="NCBI Taxonomy" id="3123038"/>
    <lineage>
        <taxon>Bacteria</taxon>
        <taxon>Pseudomonadati</taxon>
        <taxon>Pseudomonadota</taxon>
        <taxon>Alphaproteobacteria</taxon>
        <taxon>Hyphomicrobiales</taxon>
        <taxon>Stappiaceae</taxon>
        <taxon>Roseibium</taxon>
    </lineage>
</organism>
<dbReference type="EMBL" id="JBAKIA010000009">
    <property type="protein sequence ID" value="MEJ8475077.1"/>
    <property type="molecule type" value="Genomic_DNA"/>
</dbReference>
<keyword evidence="3" id="KW-1003">Cell membrane</keyword>
<comment type="subunit">
    <text evidence="9">The complex comprises the extracytoplasmic solute receptor protein and the two transmembrane proteins.</text>
</comment>
<comment type="similarity">
    <text evidence="8 9">Belongs to the TRAP transporter small permease family.</text>
</comment>
<dbReference type="InterPro" id="IPR007387">
    <property type="entry name" value="TRAP_DctQ"/>
</dbReference>
<comment type="function">
    <text evidence="9">Part of the tripartite ATP-independent periplasmic (TRAP) transport system.</text>
</comment>
<accession>A0ABU8TMG0</accession>
<evidence type="ECO:0000256" key="5">
    <source>
        <dbReference type="ARBA" id="ARBA00022692"/>
    </source>
</evidence>
<comment type="subcellular location">
    <subcellularLocation>
        <location evidence="1 9">Cell inner membrane</location>
        <topology evidence="1 9">Multi-pass membrane protein</topology>
    </subcellularLocation>
</comment>
<feature type="transmembrane region" description="Helical" evidence="9">
    <location>
        <begin position="12"/>
        <end position="39"/>
    </location>
</feature>
<feature type="transmembrane region" description="Helical" evidence="9">
    <location>
        <begin position="92"/>
        <end position="110"/>
    </location>
</feature>
<comment type="caution">
    <text evidence="11">The sequence shown here is derived from an EMBL/GenBank/DDBJ whole genome shotgun (WGS) entry which is preliminary data.</text>
</comment>
<keyword evidence="6 9" id="KW-1133">Transmembrane helix</keyword>
<evidence type="ECO:0000256" key="2">
    <source>
        <dbReference type="ARBA" id="ARBA00022448"/>
    </source>
</evidence>
<keyword evidence="2 9" id="KW-0813">Transport</keyword>
<evidence type="ECO:0000256" key="4">
    <source>
        <dbReference type="ARBA" id="ARBA00022519"/>
    </source>
</evidence>
<evidence type="ECO:0000256" key="6">
    <source>
        <dbReference type="ARBA" id="ARBA00022989"/>
    </source>
</evidence>
<evidence type="ECO:0000256" key="8">
    <source>
        <dbReference type="ARBA" id="ARBA00038436"/>
    </source>
</evidence>
<evidence type="ECO:0000256" key="1">
    <source>
        <dbReference type="ARBA" id="ARBA00004429"/>
    </source>
</evidence>
<dbReference type="Proteomes" id="UP001385499">
    <property type="component" value="Unassembled WGS sequence"/>
</dbReference>
<keyword evidence="5 9" id="KW-0812">Transmembrane</keyword>
<feature type="domain" description="Tripartite ATP-independent periplasmic transporters DctQ component" evidence="10">
    <location>
        <begin position="31"/>
        <end position="157"/>
    </location>
</feature>
<evidence type="ECO:0000313" key="12">
    <source>
        <dbReference type="Proteomes" id="UP001385499"/>
    </source>
</evidence>